<feature type="region of interest" description="Disordered" evidence="1">
    <location>
        <begin position="1"/>
        <end position="25"/>
    </location>
</feature>
<evidence type="ECO:0000256" key="2">
    <source>
        <dbReference type="SAM" id="Phobius"/>
    </source>
</evidence>
<dbReference type="RefSeq" id="WP_172745501.1">
    <property type="nucleotide sequence ID" value="NZ_CCRH01000004.1"/>
</dbReference>
<evidence type="ECO:0000313" key="4">
    <source>
        <dbReference type="Proteomes" id="UP000046176"/>
    </source>
</evidence>
<keyword evidence="2" id="KW-0812">Transmembrane</keyword>
<reference evidence="3 4" key="1">
    <citation type="submission" date="2014-08" db="EMBL/GenBank/DDBJ databases">
        <authorList>
            <person name="Chen Y.-H."/>
        </authorList>
    </citation>
    <scope>NUCLEOTIDE SEQUENCE [LARGE SCALE GENOMIC DNA]</scope>
</reference>
<accession>A0A0T7FDM4</accession>
<proteinExistence type="predicted"/>
<evidence type="ECO:0000313" key="3">
    <source>
        <dbReference type="EMBL" id="CDZ33104.1"/>
    </source>
</evidence>
<keyword evidence="2" id="KW-0472">Membrane</keyword>
<dbReference type="EMBL" id="CCRH01000004">
    <property type="protein sequence ID" value="CDZ33104.1"/>
    <property type="molecule type" value="Genomic_DNA"/>
</dbReference>
<keyword evidence="2" id="KW-1133">Transmembrane helix</keyword>
<feature type="transmembrane region" description="Helical" evidence="2">
    <location>
        <begin position="35"/>
        <end position="59"/>
    </location>
</feature>
<gene>
    <name evidence="3" type="ORF">NGAL_HAMBI1145_16590</name>
</gene>
<protein>
    <submittedName>
        <fullName evidence="3">Uncharacterized protein</fullName>
    </submittedName>
</protein>
<dbReference type="Proteomes" id="UP000046176">
    <property type="component" value="Unassembled WGS sequence"/>
</dbReference>
<dbReference type="AlphaFoldDB" id="A0A0T7FDM4"/>
<organism evidence="3 4">
    <name type="scientific">Neorhizobium galegae bv. officinalis</name>
    <dbReference type="NCBI Taxonomy" id="323656"/>
    <lineage>
        <taxon>Bacteria</taxon>
        <taxon>Pseudomonadati</taxon>
        <taxon>Pseudomonadota</taxon>
        <taxon>Alphaproteobacteria</taxon>
        <taxon>Hyphomicrobiales</taxon>
        <taxon>Rhizobiaceae</taxon>
        <taxon>Rhizobium/Agrobacterium group</taxon>
        <taxon>Neorhizobium</taxon>
    </lineage>
</organism>
<name>A0A0T7FDM4_NEOGA</name>
<evidence type="ECO:0000256" key="1">
    <source>
        <dbReference type="SAM" id="MobiDB-lite"/>
    </source>
</evidence>
<sequence length="62" mass="6574">MKPNETPRSETPTGLSPSADPEPEKKRKVIAGRGLVMFIAGVAVAAFCLYAFIALYGIYAGT</sequence>